<dbReference type="GO" id="GO:0004400">
    <property type="term" value="F:histidinol-phosphate transaminase activity"/>
    <property type="evidence" value="ECO:0007669"/>
    <property type="project" value="UniProtKB-UniRule"/>
</dbReference>
<evidence type="ECO:0000313" key="11">
    <source>
        <dbReference type="EMBL" id="KAA6118869.1"/>
    </source>
</evidence>
<reference evidence="11 12" key="1">
    <citation type="submission" date="2019-09" db="EMBL/GenBank/DDBJ databases">
        <title>Isolation of a novel species in the genus Cupriavidus from patients with sepsis using whole genome sequencing.</title>
        <authorList>
            <person name="Kweon O.J."/>
            <person name="Lee M.-K."/>
        </authorList>
    </citation>
    <scope>NUCLEOTIDE SEQUENCE [LARGE SCALE GENOMIC DNA]</scope>
    <source>
        <strain evidence="11 12">MKL-01</strain>
    </source>
</reference>
<dbReference type="GO" id="GO:0000105">
    <property type="term" value="P:L-histidine biosynthetic process"/>
    <property type="evidence" value="ECO:0007669"/>
    <property type="project" value="UniProtKB-UniRule"/>
</dbReference>
<dbReference type="UniPathway" id="UPA00031">
    <property type="reaction ID" value="UER00012"/>
</dbReference>
<dbReference type="Proteomes" id="UP000324324">
    <property type="component" value="Unassembled WGS sequence"/>
</dbReference>
<dbReference type="AlphaFoldDB" id="A0A5M8A864"/>
<gene>
    <name evidence="9" type="primary">hisC</name>
    <name evidence="11" type="ORF">F1599_19285</name>
</gene>
<comment type="subunit">
    <text evidence="4 9">Homodimer.</text>
</comment>
<keyword evidence="5 9" id="KW-0032">Aminotransferase</keyword>
<dbReference type="Gene3D" id="3.40.640.10">
    <property type="entry name" value="Type I PLP-dependent aspartate aminotransferase-like (Major domain)"/>
    <property type="match status" value="1"/>
</dbReference>
<dbReference type="PANTHER" id="PTHR43643">
    <property type="entry name" value="HISTIDINOL-PHOSPHATE AMINOTRANSFERASE 2"/>
    <property type="match status" value="1"/>
</dbReference>
<dbReference type="InterPro" id="IPR004839">
    <property type="entry name" value="Aminotransferase_I/II_large"/>
</dbReference>
<dbReference type="GO" id="GO:0030170">
    <property type="term" value="F:pyridoxal phosphate binding"/>
    <property type="evidence" value="ECO:0007669"/>
    <property type="project" value="InterPro"/>
</dbReference>
<dbReference type="HAMAP" id="MF_01023">
    <property type="entry name" value="HisC_aminotrans_2"/>
    <property type="match status" value="1"/>
</dbReference>
<feature type="modified residue" description="N6-(pyridoxal phosphate)lysine" evidence="9">
    <location>
        <position position="230"/>
    </location>
</feature>
<evidence type="ECO:0000256" key="7">
    <source>
        <dbReference type="ARBA" id="ARBA00022898"/>
    </source>
</evidence>
<evidence type="ECO:0000256" key="8">
    <source>
        <dbReference type="ARBA" id="ARBA00047481"/>
    </source>
</evidence>
<evidence type="ECO:0000313" key="12">
    <source>
        <dbReference type="Proteomes" id="UP000324324"/>
    </source>
</evidence>
<evidence type="ECO:0000259" key="10">
    <source>
        <dbReference type="Pfam" id="PF00155"/>
    </source>
</evidence>
<keyword evidence="6 9" id="KW-0808">Transferase</keyword>
<evidence type="ECO:0000256" key="6">
    <source>
        <dbReference type="ARBA" id="ARBA00022679"/>
    </source>
</evidence>
<dbReference type="EC" id="2.6.1.9" evidence="9"/>
<evidence type="ECO:0000256" key="4">
    <source>
        <dbReference type="ARBA" id="ARBA00011738"/>
    </source>
</evidence>
<dbReference type="Gene3D" id="3.90.1150.10">
    <property type="entry name" value="Aspartate Aminotransferase, domain 1"/>
    <property type="match status" value="1"/>
</dbReference>
<dbReference type="CDD" id="cd00609">
    <property type="entry name" value="AAT_like"/>
    <property type="match status" value="1"/>
</dbReference>
<dbReference type="PROSITE" id="PS00599">
    <property type="entry name" value="AA_TRANSFER_CLASS_2"/>
    <property type="match status" value="1"/>
</dbReference>
<keyword evidence="9" id="KW-0028">Amino-acid biosynthesis</keyword>
<keyword evidence="12" id="KW-1185">Reference proteome</keyword>
<accession>A0A5M8A864</accession>
<keyword evidence="7 9" id="KW-0663">Pyridoxal phosphate</keyword>
<organism evidence="11 12">
    <name type="scientific">Cupriavidus cauae</name>
    <dbReference type="NCBI Taxonomy" id="2608999"/>
    <lineage>
        <taxon>Bacteria</taxon>
        <taxon>Pseudomonadati</taxon>
        <taxon>Pseudomonadota</taxon>
        <taxon>Betaproteobacteria</taxon>
        <taxon>Burkholderiales</taxon>
        <taxon>Burkholderiaceae</taxon>
        <taxon>Cupriavidus</taxon>
    </lineage>
</organism>
<dbReference type="PANTHER" id="PTHR43643:SF3">
    <property type="entry name" value="HISTIDINOL-PHOSPHATE AMINOTRANSFERASE"/>
    <property type="match status" value="1"/>
</dbReference>
<comment type="caution">
    <text evidence="11">The sequence shown here is derived from an EMBL/GenBank/DDBJ whole genome shotgun (WGS) entry which is preliminary data.</text>
</comment>
<name>A0A5M8A864_9BURK</name>
<comment type="similarity">
    <text evidence="3 9">Belongs to the class-II pyridoxal-phosphate-dependent aminotransferase family. Histidinol-phosphate aminotransferase subfamily.</text>
</comment>
<comment type="cofactor">
    <cofactor evidence="1 9">
        <name>pyridoxal 5'-phosphate</name>
        <dbReference type="ChEBI" id="CHEBI:597326"/>
    </cofactor>
</comment>
<sequence length="371" mass="39922">MAEQGRQFGPEYVRAISPYVAGRPIAEVAREFGLDEATIVKLASNENPLGMPESAKAAMAAAVAELGRYPDSNGFELKAALSARYDVPADWLTLGNGSNDILELAAHALVKPGESIVYAQYSFAVYALATQEIGARAIEVPARDYGHDLGAMAAAIAPDTRLVFIANPNNPTGTFLPAPQIEAFLAKVPADVVVVLDEAYNEYLDPEDQYESVQWVRRYPNLMVSRTFSKAYGLAGLRVGYAVAQPALTDLLNRIRQPFNVNSLAQAAAVAALGDEAFLRKSATLNREGKAQLVAAFDRLGLEYVPSYGNFVLVRVGDDNEAGARVNLALLKQGVIVRPVGSYGLPQWLRVTIGLPQENAAFIAALERALQ</sequence>
<protein>
    <recommendedName>
        <fullName evidence="9">Histidinol-phosphate aminotransferase</fullName>
        <ecNumber evidence="9">2.6.1.9</ecNumber>
    </recommendedName>
    <alternativeName>
        <fullName evidence="9">Imidazole acetol-phosphate transaminase</fullName>
    </alternativeName>
</protein>
<keyword evidence="9" id="KW-0368">Histidine biosynthesis</keyword>
<proteinExistence type="inferred from homology"/>
<dbReference type="RefSeq" id="WP_150084152.1">
    <property type="nucleotide sequence ID" value="NZ_VWRN01000053.1"/>
</dbReference>
<evidence type="ECO:0000256" key="5">
    <source>
        <dbReference type="ARBA" id="ARBA00022576"/>
    </source>
</evidence>
<dbReference type="EMBL" id="VWRN01000053">
    <property type="protein sequence ID" value="KAA6118869.1"/>
    <property type="molecule type" value="Genomic_DNA"/>
</dbReference>
<dbReference type="NCBIfam" id="TIGR01141">
    <property type="entry name" value="hisC"/>
    <property type="match status" value="1"/>
</dbReference>
<dbReference type="SUPFAM" id="SSF53383">
    <property type="entry name" value="PLP-dependent transferases"/>
    <property type="match status" value="1"/>
</dbReference>
<evidence type="ECO:0000256" key="3">
    <source>
        <dbReference type="ARBA" id="ARBA00007970"/>
    </source>
</evidence>
<dbReference type="InterPro" id="IPR015422">
    <property type="entry name" value="PyrdxlP-dep_Trfase_small"/>
</dbReference>
<evidence type="ECO:0000256" key="1">
    <source>
        <dbReference type="ARBA" id="ARBA00001933"/>
    </source>
</evidence>
<dbReference type="InterPro" id="IPR015421">
    <property type="entry name" value="PyrdxlP-dep_Trfase_major"/>
</dbReference>
<dbReference type="InterPro" id="IPR015424">
    <property type="entry name" value="PyrdxlP-dep_Trfase"/>
</dbReference>
<dbReference type="InterPro" id="IPR001917">
    <property type="entry name" value="Aminotrans_II_pyridoxalP_BS"/>
</dbReference>
<evidence type="ECO:0000256" key="2">
    <source>
        <dbReference type="ARBA" id="ARBA00005011"/>
    </source>
</evidence>
<comment type="catalytic activity">
    <reaction evidence="8 9">
        <text>L-histidinol phosphate + 2-oxoglutarate = 3-(imidazol-4-yl)-2-oxopropyl phosphate + L-glutamate</text>
        <dbReference type="Rhea" id="RHEA:23744"/>
        <dbReference type="ChEBI" id="CHEBI:16810"/>
        <dbReference type="ChEBI" id="CHEBI:29985"/>
        <dbReference type="ChEBI" id="CHEBI:57766"/>
        <dbReference type="ChEBI" id="CHEBI:57980"/>
        <dbReference type="EC" id="2.6.1.9"/>
    </reaction>
</comment>
<evidence type="ECO:0000256" key="9">
    <source>
        <dbReference type="HAMAP-Rule" id="MF_01023"/>
    </source>
</evidence>
<dbReference type="InterPro" id="IPR050106">
    <property type="entry name" value="HistidinolP_aminotransfase"/>
</dbReference>
<dbReference type="Pfam" id="PF00155">
    <property type="entry name" value="Aminotran_1_2"/>
    <property type="match status" value="1"/>
</dbReference>
<dbReference type="InterPro" id="IPR005861">
    <property type="entry name" value="HisP_aminotrans"/>
</dbReference>
<feature type="domain" description="Aminotransferase class I/classII large" evidence="10">
    <location>
        <begin position="38"/>
        <end position="360"/>
    </location>
</feature>
<comment type="pathway">
    <text evidence="2 9">Amino-acid biosynthesis; L-histidine biosynthesis; L-histidine from 5-phospho-alpha-D-ribose 1-diphosphate: step 7/9.</text>
</comment>